<reference evidence="9 10" key="1">
    <citation type="submission" date="2017-03" db="EMBL/GenBank/DDBJ databases">
        <title>Draft genime sequence of the acidophilic sulfur-oxidizing bacterium Acidithiobacillus sp. SH, isolated from seawater.</title>
        <authorList>
            <person name="Sharmin S."/>
            <person name="Tokuhisa M."/>
            <person name="Kanao T."/>
            <person name="Kamimura K."/>
        </authorList>
    </citation>
    <scope>NUCLEOTIDE SEQUENCE [LARGE SCALE GENOMIC DNA]</scope>
    <source>
        <strain evidence="9 10">SH</strain>
    </source>
</reference>
<feature type="transmembrane region" description="Helical" evidence="7">
    <location>
        <begin position="362"/>
        <end position="383"/>
    </location>
</feature>
<feature type="transmembrane region" description="Helical" evidence="7">
    <location>
        <begin position="24"/>
        <end position="42"/>
    </location>
</feature>
<feature type="transmembrane region" description="Helical" evidence="7">
    <location>
        <begin position="395"/>
        <end position="418"/>
    </location>
</feature>
<comment type="caution">
    <text evidence="9">The sequence shown here is derived from an EMBL/GenBank/DDBJ whole genome shotgun (WGS) entry which is preliminary data.</text>
</comment>
<sequence length="485" mass="51613">MLVTVLILLPWCAALWLSAQKQAGQRLAMTIALIELLLTLILRFAPDSMGTLGHGLHIPYLGGLWTLHAGPLGSTLALLCALLIPVSLAFAWRLPEFRSLASAVLVMAGALFGIFYAQNVLMFYIFYEILALAGAFLILRSGHKNRAAALQFLLYTFVGSLLFLVALVVVYVLHGQQTGVYNFSILQLADTRISAGLGIWLFLGMVAGLAVKMPLFPLHSWAASGYGHAAPAGSVFLSGAAVTAGAYGLIHFAIPMLPQAALEFAPVGIILGAIGTLYGAFLALNAANLRLFAAWASVSHMNLVALGLFALQSQAIHGSVFLLIAHGVVSAGLFGVVSVMENRGLTGEWAGLGGLFRRAPRLGAWMLFFFLAGMGLPGLANFPGEFLSLAGAFRVLPWAAALATLGILAGVVYFLRAYERIMLGPLNHTLPETLKDLQQGEWLLFWVLGLLTLWLGLDPQVILSHLGILLSTHSAELIQGGGHGV</sequence>
<dbReference type="GO" id="GO:0048039">
    <property type="term" value="F:ubiquinone binding"/>
    <property type="evidence" value="ECO:0007669"/>
    <property type="project" value="TreeGrafter"/>
</dbReference>
<keyword evidence="3 6" id="KW-0812">Transmembrane</keyword>
<feature type="transmembrane region" description="Helical" evidence="7">
    <location>
        <begin position="291"/>
        <end position="310"/>
    </location>
</feature>
<feature type="transmembrane region" description="Helical" evidence="7">
    <location>
        <begin position="439"/>
        <end position="457"/>
    </location>
</feature>
<accession>A0A2I1DMM4</accession>
<feature type="domain" description="NADH:quinone oxidoreductase/Mrp antiporter transmembrane" evidence="8">
    <location>
        <begin position="117"/>
        <end position="404"/>
    </location>
</feature>
<evidence type="ECO:0000256" key="1">
    <source>
        <dbReference type="ARBA" id="ARBA00004127"/>
    </source>
</evidence>
<dbReference type="InterPro" id="IPR010227">
    <property type="entry name" value="NADH_Q_OxRdtase_chainM/4"/>
</dbReference>
<feature type="transmembrane region" description="Helical" evidence="7">
    <location>
        <begin position="99"/>
        <end position="117"/>
    </location>
</feature>
<organism evidence="9 10">
    <name type="scientific">Acidithiobacillus marinus</name>
    <dbReference type="NCBI Taxonomy" id="187490"/>
    <lineage>
        <taxon>Bacteria</taxon>
        <taxon>Pseudomonadati</taxon>
        <taxon>Pseudomonadota</taxon>
        <taxon>Acidithiobacillia</taxon>
        <taxon>Acidithiobacillales</taxon>
        <taxon>Acidithiobacillaceae</taxon>
        <taxon>Acidithiobacillus</taxon>
    </lineage>
</organism>
<evidence type="ECO:0000313" key="10">
    <source>
        <dbReference type="Proteomes" id="UP000234329"/>
    </source>
</evidence>
<proteinExistence type="inferred from homology"/>
<feature type="transmembrane region" description="Helical" evidence="7">
    <location>
        <begin position="73"/>
        <end position="92"/>
    </location>
</feature>
<dbReference type="Pfam" id="PF00361">
    <property type="entry name" value="Proton_antipo_M"/>
    <property type="match status" value="1"/>
</dbReference>
<dbReference type="NCBIfam" id="TIGR01972">
    <property type="entry name" value="NDH_I_M"/>
    <property type="match status" value="1"/>
</dbReference>
<dbReference type="GO" id="GO:0012505">
    <property type="term" value="C:endomembrane system"/>
    <property type="evidence" value="ECO:0007669"/>
    <property type="project" value="UniProtKB-SubCell"/>
</dbReference>
<evidence type="ECO:0000256" key="4">
    <source>
        <dbReference type="ARBA" id="ARBA00022989"/>
    </source>
</evidence>
<evidence type="ECO:0000259" key="8">
    <source>
        <dbReference type="Pfam" id="PF00361"/>
    </source>
</evidence>
<comment type="similarity">
    <text evidence="2">Belongs to the complex I subunit 4 family.</text>
</comment>
<gene>
    <name evidence="9" type="ORF">B1757_06200</name>
</gene>
<comment type="subcellular location">
    <subcellularLocation>
        <location evidence="1">Endomembrane system</location>
        <topology evidence="1">Multi-pass membrane protein</topology>
    </subcellularLocation>
    <subcellularLocation>
        <location evidence="6">Membrane</location>
        <topology evidence="6">Multi-pass membrane protein</topology>
    </subcellularLocation>
</comment>
<name>A0A2I1DMM4_9PROT</name>
<dbReference type="Proteomes" id="UP000234329">
    <property type="component" value="Unassembled WGS sequence"/>
</dbReference>
<dbReference type="GO" id="GO:0042773">
    <property type="term" value="P:ATP synthesis coupled electron transport"/>
    <property type="evidence" value="ECO:0007669"/>
    <property type="project" value="InterPro"/>
</dbReference>
<feature type="transmembrane region" description="Helical" evidence="7">
    <location>
        <begin position="232"/>
        <end position="254"/>
    </location>
</feature>
<dbReference type="GO" id="GO:0003954">
    <property type="term" value="F:NADH dehydrogenase activity"/>
    <property type="evidence" value="ECO:0007669"/>
    <property type="project" value="TreeGrafter"/>
</dbReference>
<evidence type="ECO:0000313" key="9">
    <source>
        <dbReference type="EMBL" id="PKY11114.1"/>
    </source>
</evidence>
<dbReference type="InterPro" id="IPR001750">
    <property type="entry name" value="ND/Mrp_TM"/>
</dbReference>
<feature type="transmembrane region" description="Helical" evidence="7">
    <location>
        <begin position="152"/>
        <end position="173"/>
    </location>
</feature>
<evidence type="ECO:0000256" key="3">
    <source>
        <dbReference type="ARBA" id="ARBA00022692"/>
    </source>
</evidence>
<dbReference type="InterPro" id="IPR003918">
    <property type="entry name" value="NADH_UbQ_OxRdtase"/>
</dbReference>
<dbReference type="GO" id="GO:0015990">
    <property type="term" value="P:electron transport coupled proton transport"/>
    <property type="evidence" value="ECO:0007669"/>
    <property type="project" value="TreeGrafter"/>
</dbReference>
<keyword evidence="4 7" id="KW-1133">Transmembrane helix</keyword>
<dbReference type="GO" id="GO:0008137">
    <property type="term" value="F:NADH dehydrogenase (ubiquinone) activity"/>
    <property type="evidence" value="ECO:0007669"/>
    <property type="project" value="InterPro"/>
</dbReference>
<dbReference type="AlphaFoldDB" id="A0A2I1DMM4"/>
<feature type="transmembrane region" description="Helical" evidence="7">
    <location>
        <begin position="260"/>
        <end position="284"/>
    </location>
</feature>
<dbReference type="PANTHER" id="PTHR43507">
    <property type="entry name" value="NADH-UBIQUINONE OXIDOREDUCTASE CHAIN 4"/>
    <property type="match status" value="1"/>
</dbReference>
<dbReference type="EMBL" id="MXAV01000025">
    <property type="protein sequence ID" value="PKY11114.1"/>
    <property type="molecule type" value="Genomic_DNA"/>
</dbReference>
<dbReference type="GO" id="GO:0016020">
    <property type="term" value="C:membrane"/>
    <property type="evidence" value="ECO:0007669"/>
    <property type="project" value="UniProtKB-SubCell"/>
</dbReference>
<keyword evidence="10" id="KW-1185">Reference proteome</keyword>
<evidence type="ECO:0000256" key="7">
    <source>
        <dbReference type="SAM" id="Phobius"/>
    </source>
</evidence>
<feature type="transmembrane region" description="Helical" evidence="7">
    <location>
        <begin position="123"/>
        <end position="140"/>
    </location>
</feature>
<feature type="transmembrane region" description="Helical" evidence="7">
    <location>
        <begin position="193"/>
        <end position="211"/>
    </location>
</feature>
<evidence type="ECO:0000256" key="6">
    <source>
        <dbReference type="RuleBase" id="RU000320"/>
    </source>
</evidence>
<feature type="transmembrane region" description="Helical" evidence="7">
    <location>
        <begin position="316"/>
        <end position="341"/>
    </location>
</feature>
<evidence type="ECO:0000256" key="5">
    <source>
        <dbReference type="ARBA" id="ARBA00023136"/>
    </source>
</evidence>
<evidence type="ECO:0000256" key="2">
    <source>
        <dbReference type="ARBA" id="ARBA00009025"/>
    </source>
</evidence>
<keyword evidence="5 7" id="KW-0472">Membrane</keyword>
<dbReference type="PANTHER" id="PTHR43507:SF1">
    <property type="entry name" value="NADH-UBIQUINONE OXIDOREDUCTASE CHAIN 4"/>
    <property type="match status" value="1"/>
</dbReference>
<protein>
    <submittedName>
        <fullName evidence="9">NADH dehydrogenase</fullName>
    </submittedName>
</protein>
<dbReference type="PRINTS" id="PR01437">
    <property type="entry name" value="NUOXDRDTASE4"/>
</dbReference>
<dbReference type="InParanoid" id="A0A2I1DMM4"/>